<dbReference type="PATRIC" id="fig|1114963.3.peg.1791"/>
<proteinExistence type="predicted"/>
<dbReference type="EMBL" id="JACU01000004">
    <property type="protein sequence ID" value="KMS56231.1"/>
    <property type="molecule type" value="Genomic_DNA"/>
</dbReference>
<protein>
    <recommendedName>
        <fullName evidence="3">AIM24 family protein</fullName>
    </recommendedName>
</protein>
<dbReference type="OrthoDB" id="6048299at2"/>
<dbReference type="Proteomes" id="UP000052268">
    <property type="component" value="Unassembled WGS sequence"/>
</dbReference>
<dbReference type="SUPFAM" id="SSF51219">
    <property type="entry name" value="TRAP-like"/>
    <property type="match status" value="1"/>
</dbReference>
<dbReference type="InterPro" id="IPR002838">
    <property type="entry name" value="AIM24"/>
</dbReference>
<dbReference type="RefSeq" id="WP_059151095.1">
    <property type="nucleotide sequence ID" value="NZ_KQ130453.1"/>
</dbReference>
<dbReference type="Gene3D" id="3.60.160.10">
    <property type="entry name" value="Mitochondrial biogenesis AIM24"/>
    <property type="match status" value="1"/>
</dbReference>
<dbReference type="AlphaFoldDB" id="A0A0J7XWY9"/>
<dbReference type="PANTHER" id="PTHR38074">
    <property type="entry name" value="ALTERED INHERITANCE OF MITOCHONDRIA PROTEIN 24, MITOCHONDRIAL"/>
    <property type="match status" value="1"/>
</dbReference>
<organism evidence="1 2">
    <name type="scientific">Novosphingobium barchaimii LL02</name>
    <dbReference type="NCBI Taxonomy" id="1114963"/>
    <lineage>
        <taxon>Bacteria</taxon>
        <taxon>Pseudomonadati</taxon>
        <taxon>Pseudomonadota</taxon>
        <taxon>Alphaproteobacteria</taxon>
        <taxon>Sphingomonadales</taxon>
        <taxon>Sphingomonadaceae</taxon>
        <taxon>Novosphingobium</taxon>
    </lineage>
</organism>
<evidence type="ECO:0000313" key="1">
    <source>
        <dbReference type="EMBL" id="KMS56231.1"/>
    </source>
</evidence>
<gene>
    <name evidence="1" type="ORF">V474_14840</name>
</gene>
<dbReference type="PANTHER" id="PTHR38074:SF1">
    <property type="entry name" value="ALTERED INHERITANCE OF MITOCHONDRIA PROTEIN 24, MITOCHONDRIAL"/>
    <property type="match status" value="1"/>
</dbReference>
<dbReference type="InterPro" id="IPR036983">
    <property type="entry name" value="AIM24_sf"/>
</dbReference>
<comment type="caution">
    <text evidence="1">The sequence shown here is derived from an EMBL/GenBank/DDBJ whole genome shotgun (WGS) entry which is preliminary data.</text>
</comment>
<dbReference type="InterPro" id="IPR016031">
    <property type="entry name" value="Trp_RNA-bd_attenuator-like_dom"/>
</dbReference>
<name>A0A0J7XWY9_9SPHN</name>
<evidence type="ECO:0008006" key="3">
    <source>
        <dbReference type="Google" id="ProtNLM"/>
    </source>
</evidence>
<sequence length="263" mass="28163">MSEYRTKIDEQGSSGVRFELYQFTRKSHALGPSIHLPMAAASQAAPMAQVVLPHAATARQVRIILEGGGALLEPGALQYAYGKLQVDVQKNAGAGNFLQRAITSAGTGESAFATRYSGQGEVWTEATTKHFILAAMDGPQDSLILDDGAFYACDANIALSTHVHRSVQGILSGNGLMQPKLTGSGAFVVEAPVPVDEIEVIELDGQNELIVDGDLMLMYSASLQVELRPLVRGLRNAMRTGEGLVYSFRGRGTVWLTPTMRLG</sequence>
<dbReference type="Pfam" id="PF01987">
    <property type="entry name" value="AIM24"/>
    <property type="match status" value="1"/>
</dbReference>
<keyword evidence="2" id="KW-1185">Reference proteome</keyword>
<accession>A0A0J7XWY9</accession>
<evidence type="ECO:0000313" key="2">
    <source>
        <dbReference type="Proteomes" id="UP000052268"/>
    </source>
</evidence>
<reference evidence="1 2" key="1">
    <citation type="journal article" date="2015" name="G3 (Bethesda)">
        <title>Insights into Ongoing Evolution of the Hexachlorocyclohexane Catabolic Pathway from Comparative Genomics of Ten Sphingomonadaceae Strains.</title>
        <authorList>
            <person name="Pearce S.L."/>
            <person name="Oakeshott J.G."/>
            <person name="Pandey G."/>
        </authorList>
    </citation>
    <scope>NUCLEOTIDE SEQUENCE [LARGE SCALE GENOMIC DNA]</scope>
    <source>
        <strain evidence="1 2">LL02</strain>
    </source>
</reference>